<name>A0ABM8RH92_9BACT</name>
<dbReference type="Proteomes" id="UP000675880">
    <property type="component" value="Unassembled WGS sequence"/>
</dbReference>
<dbReference type="RefSeq" id="WP_213042452.1">
    <property type="nucleotide sequence ID" value="NZ_CAJNBJ010000016.1"/>
</dbReference>
<reference evidence="1 2" key="1">
    <citation type="submission" date="2021-02" db="EMBL/GenBank/DDBJ databases">
        <authorList>
            <person name="Han P."/>
        </authorList>
    </citation>
    <scope>NUCLEOTIDE SEQUENCE [LARGE SCALE GENOMIC DNA]</scope>
    <source>
        <strain evidence="1">Candidatus Nitrospira sp. ZN2</strain>
    </source>
</reference>
<gene>
    <name evidence="1" type="ORF">NSPZN2_30265</name>
</gene>
<protein>
    <submittedName>
        <fullName evidence="1">Uncharacterized protein</fullName>
    </submittedName>
</protein>
<evidence type="ECO:0000313" key="1">
    <source>
        <dbReference type="EMBL" id="CAE6753025.1"/>
    </source>
</evidence>
<organism evidence="1 2">
    <name type="scientific">Nitrospira defluvii</name>
    <dbReference type="NCBI Taxonomy" id="330214"/>
    <lineage>
        <taxon>Bacteria</taxon>
        <taxon>Pseudomonadati</taxon>
        <taxon>Nitrospirota</taxon>
        <taxon>Nitrospiria</taxon>
        <taxon>Nitrospirales</taxon>
        <taxon>Nitrospiraceae</taxon>
        <taxon>Nitrospira</taxon>
    </lineage>
</organism>
<evidence type="ECO:0000313" key="2">
    <source>
        <dbReference type="Proteomes" id="UP000675880"/>
    </source>
</evidence>
<proteinExistence type="predicted"/>
<sequence>MCDVMVRFIPRSLLHSLAVAGVVGLCLTGLLPAPLNAARGGTSPGGGKTEVLPVQKAAPAVVIIDGAGNEAELRRQLRSKNGVAELGASTPKMLFSQAPTGSFGFILPRLLGMALVTQSPDLAVDRTAPVGNAYEIHKLADGSGMLVGFMEKETLTQVAPSQRPKTVRIALHSNPSEKAPHIVAVPLVKLAADRMPSRLDPKNPDGTVVFEMDLQGTSTHASTQGGQ</sequence>
<accession>A0ABM8RH92</accession>
<comment type="caution">
    <text evidence="1">The sequence shown here is derived from an EMBL/GenBank/DDBJ whole genome shotgun (WGS) entry which is preliminary data.</text>
</comment>
<dbReference type="EMBL" id="CAJNBJ010000016">
    <property type="protein sequence ID" value="CAE6753025.1"/>
    <property type="molecule type" value="Genomic_DNA"/>
</dbReference>
<keyword evidence="2" id="KW-1185">Reference proteome</keyword>